<feature type="region of interest" description="Disordered" evidence="8">
    <location>
        <begin position="103"/>
        <end position="219"/>
    </location>
</feature>
<evidence type="ECO:0000313" key="11">
    <source>
        <dbReference type="Proteomes" id="UP001301350"/>
    </source>
</evidence>
<keyword evidence="2" id="KW-0808">Transferase</keyword>
<evidence type="ECO:0000256" key="2">
    <source>
        <dbReference type="ARBA" id="ARBA00022679"/>
    </source>
</evidence>
<dbReference type="GO" id="GO:0004674">
    <property type="term" value="F:protein serine/threonine kinase activity"/>
    <property type="evidence" value="ECO:0007669"/>
    <property type="project" value="UniProtKB-KW"/>
</dbReference>
<feature type="coiled-coil region" evidence="7">
    <location>
        <begin position="431"/>
        <end position="465"/>
    </location>
</feature>
<dbReference type="EMBL" id="JANCYW010000008">
    <property type="protein sequence ID" value="KAK4536334.1"/>
    <property type="molecule type" value="Genomic_DNA"/>
</dbReference>
<evidence type="ECO:0000313" key="10">
    <source>
        <dbReference type="EMBL" id="KAK4536334.1"/>
    </source>
</evidence>
<reference evidence="10 11" key="1">
    <citation type="submission" date="2022-07" db="EMBL/GenBank/DDBJ databases">
        <title>Genome-wide signatures of adaptation to extreme environments.</title>
        <authorList>
            <person name="Cho C.H."/>
            <person name="Yoon H.S."/>
        </authorList>
    </citation>
    <scope>NUCLEOTIDE SEQUENCE [LARGE SCALE GENOMIC DNA]</scope>
    <source>
        <strain evidence="10 11">DBV 063 E5</strain>
    </source>
</reference>
<evidence type="ECO:0000256" key="4">
    <source>
        <dbReference type="ARBA" id="ARBA00022777"/>
    </source>
</evidence>
<keyword evidence="1" id="KW-0723">Serine/threonine-protein kinase</keyword>
<dbReference type="InterPro" id="IPR008271">
    <property type="entry name" value="Ser/Thr_kinase_AS"/>
</dbReference>
<dbReference type="Gene3D" id="1.10.510.10">
    <property type="entry name" value="Transferase(Phosphotransferase) domain 1"/>
    <property type="match status" value="1"/>
</dbReference>
<evidence type="ECO:0000256" key="1">
    <source>
        <dbReference type="ARBA" id="ARBA00022527"/>
    </source>
</evidence>
<evidence type="ECO:0000256" key="7">
    <source>
        <dbReference type="SAM" id="Coils"/>
    </source>
</evidence>
<dbReference type="Pfam" id="PF00069">
    <property type="entry name" value="Pkinase"/>
    <property type="match status" value="1"/>
</dbReference>
<feature type="region of interest" description="Disordered" evidence="8">
    <location>
        <begin position="47"/>
        <end position="69"/>
    </location>
</feature>
<dbReference type="InterPro" id="IPR000719">
    <property type="entry name" value="Prot_kinase_dom"/>
</dbReference>
<dbReference type="GO" id="GO:0005634">
    <property type="term" value="C:nucleus"/>
    <property type="evidence" value="ECO:0007669"/>
    <property type="project" value="TreeGrafter"/>
</dbReference>
<keyword evidence="5 6" id="KW-0067">ATP-binding</keyword>
<proteinExistence type="predicted"/>
<dbReference type="GO" id="GO:0005524">
    <property type="term" value="F:ATP binding"/>
    <property type="evidence" value="ECO:0007669"/>
    <property type="project" value="UniProtKB-UniRule"/>
</dbReference>
<evidence type="ECO:0000256" key="8">
    <source>
        <dbReference type="SAM" id="MobiDB-lite"/>
    </source>
</evidence>
<keyword evidence="3 6" id="KW-0547">Nucleotide-binding</keyword>
<evidence type="ECO:0000256" key="6">
    <source>
        <dbReference type="PROSITE-ProRule" id="PRU10141"/>
    </source>
</evidence>
<dbReference type="PANTHER" id="PTHR22974">
    <property type="entry name" value="MIXED LINEAGE PROTEIN KINASE"/>
    <property type="match status" value="1"/>
</dbReference>
<organism evidence="10 11">
    <name type="scientific">Cyanidium caldarium</name>
    <name type="common">Red alga</name>
    <dbReference type="NCBI Taxonomy" id="2771"/>
    <lineage>
        <taxon>Eukaryota</taxon>
        <taxon>Rhodophyta</taxon>
        <taxon>Bangiophyceae</taxon>
        <taxon>Cyanidiales</taxon>
        <taxon>Cyanidiaceae</taxon>
        <taxon>Cyanidium</taxon>
    </lineage>
</organism>
<dbReference type="AlphaFoldDB" id="A0AAV9IVL9"/>
<feature type="compositionally biased region" description="Basic and acidic residues" evidence="8">
    <location>
        <begin position="132"/>
        <end position="144"/>
    </location>
</feature>
<keyword evidence="4" id="KW-0418">Kinase</keyword>
<dbReference type="Proteomes" id="UP001301350">
    <property type="component" value="Unassembled WGS sequence"/>
</dbReference>
<feature type="region of interest" description="Disordered" evidence="8">
    <location>
        <begin position="236"/>
        <end position="279"/>
    </location>
</feature>
<dbReference type="InterPro" id="IPR011009">
    <property type="entry name" value="Kinase-like_dom_sf"/>
</dbReference>
<gene>
    <name evidence="10" type="ORF">CDCA_CDCA08G2359</name>
</gene>
<dbReference type="CDD" id="cd13990">
    <property type="entry name" value="STKc_TLK"/>
    <property type="match status" value="1"/>
</dbReference>
<keyword evidence="11" id="KW-1185">Reference proteome</keyword>
<dbReference type="PANTHER" id="PTHR22974:SF23">
    <property type="entry name" value="TOUSLED-LIKE KINASE, ISOFORM G"/>
    <property type="match status" value="1"/>
</dbReference>
<dbReference type="Gene3D" id="3.30.200.20">
    <property type="entry name" value="Phosphorylase Kinase, domain 1"/>
    <property type="match status" value="1"/>
</dbReference>
<feature type="compositionally biased region" description="Low complexity" evidence="8">
    <location>
        <begin position="160"/>
        <end position="181"/>
    </location>
</feature>
<evidence type="ECO:0000256" key="3">
    <source>
        <dbReference type="ARBA" id="ARBA00022741"/>
    </source>
</evidence>
<dbReference type="PROSITE" id="PS00107">
    <property type="entry name" value="PROTEIN_KINASE_ATP"/>
    <property type="match status" value="1"/>
</dbReference>
<keyword evidence="7" id="KW-0175">Coiled coil</keyword>
<accession>A0AAV9IVL9</accession>
<dbReference type="InterPro" id="IPR017441">
    <property type="entry name" value="Protein_kinase_ATP_BS"/>
</dbReference>
<dbReference type="FunFam" id="1.10.510.10:FF:000698">
    <property type="entry name" value="Serine/threonine-protein kinase tousled-like 1"/>
    <property type="match status" value="1"/>
</dbReference>
<dbReference type="SMART" id="SM00220">
    <property type="entry name" value="S_TKc"/>
    <property type="match status" value="1"/>
</dbReference>
<evidence type="ECO:0000256" key="5">
    <source>
        <dbReference type="ARBA" id="ARBA00022840"/>
    </source>
</evidence>
<feature type="domain" description="Protein kinase" evidence="9">
    <location>
        <begin position="480"/>
        <end position="762"/>
    </location>
</feature>
<feature type="compositionally biased region" description="Low complexity" evidence="8">
    <location>
        <begin position="190"/>
        <end position="204"/>
    </location>
</feature>
<name>A0AAV9IVL9_CYACA</name>
<comment type="caution">
    <text evidence="10">The sequence shown here is derived from an EMBL/GenBank/DDBJ whole genome shotgun (WGS) entry which is preliminary data.</text>
</comment>
<dbReference type="PROSITE" id="PS50011">
    <property type="entry name" value="PROTEIN_KINASE_DOM"/>
    <property type="match status" value="1"/>
</dbReference>
<evidence type="ECO:0000259" key="9">
    <source>
        <dbReference type="PROSITE" id="PS50011"/>
    </source>
</evidence>
<sequence>MNEALSRSVEGGSQSVGGWMLQTPQALVRKWGAQCDARLLRLERRLNPGAFDDEGTSDGERAPSLSLQLESGVCGRKRATAPAPSAASPAGGLVAAPCAPATPNAGGSSDARVVHAATEDKRADPEASPSAHRHEDDSRPDPRSHKMLSGALPATPPATPRRSPSDATAASPSAVAPTTEPCGSTRDSRGSLGSQRQESRGSSQHTHKRRRHDLSAAADSNGVTLDQFFARVDKPRPERDVSSIAFEEDALDDDEAEATAAASPGMASCASPDSPPDRDALEQQVKQLSAELDELRSVALELDHAQRRLTHAEHSTELLRRALTVQVRELARQERLSMARKTAAQCERLGHVTVIRTGTTLQEAWEDGTEFRHLAERTAAITAQREAIDRSRKELTRLRKPPAHGDAPPTPAAPAMVHYIMEQEETFKIRLQHLRREEASLAEERARLECEKATLMRELKRVRDENASRFNDFPLLTQRYLLMRLLGRGGFSEVWKAFDLLETRYVACKVHQLHSYWSEAKKSNYIRHATREYRIHASLKHPRVVCLYDVFEIDDNSFCTVLEYCGDACDLDSYLKMNRVIPEREAKSIIAQVLSGLLYLNSQPCRIIHYDLKPGNILYTDGEVRITDFGLSKIMEEDSSTLDGMELTSQGAGTYWYLPPECFEMPAGVAAGRAPRISSKVDVWSCGVIFYQMLFGCKPFGNELTQERILREQTILKAAAHELEFPAKPSVSSEAKEFMRLCLTRRQAERPDIRSVAHHPYLRGSG</sequence>
<protein>
    <recommendedName>
        <fullName evidence="9">Protein kinase domain-containing protein</fullName>
    </recommendedName>
</protein>
<dbReference type="SUPFAM" id="SSF56112">
    <property type="entry name" value="Protein kinase-like (PK-like)"/>
    <property type="match status" value="1"/>
</dbReference>
<feature type="binding site" evidence="6">
    <location>
        <position position="509"/>
    </location>
    <ligand>
        <name>ATP</name>
        <dbReference type="ChEBI" id="CHEBI:30616"/>
    </ligand>
</feature>
<dbReference type="GO" id="GO:0035556">
    <property type="term" value="P:intracellular signal transduction"/>
    <property type="evidence" value="ECO:0007669"/>
    <property type="project" value="TreeGrafter"/>
</dbReference>
<feature type="compositionally biased region" description="Acidic residues" evidence="8">
    <location>
        <begin position="246"/>
        <end position="257"/>
    </location>
</feature>
<dbReference type="GO" id="GO:0007059">
    <property type="term" value="P:chromosome segregation"/>
    <property type="evidence" value="ECO:0007669"/>
    <property type="project" value="TreeGrafter"/>
</dbReference>
<dbReference type="PROSITE" id="PS00108">
    <property type="entry name" value="PROTEIN_KINASE_ST"/>
    <property type="match status" value="1"/>
</dbReference>